<evidence type="ECO:0000256" key="2">
    <source>
        <dbReference type="ARBA" id="ARBA00022692"/>
    </source>
</evidence>
<name>A0A1F5KHA7_9BACT</name>
<keyword evidence="2 6" id="KW-0812">Transmembrane</keyword>
<dbReference type="SUPFAM" id="SSF48452">
    <property type="entry name" value="TPR-like"/>
    <property type="match status" value="1"/>
</dbReference>
<gene>
    <name evidence="8" type="ORF">A3D25_03010</name>
</gene>
<dbReference type="InterPro" id="IPR007016">
    <property type="entry name" value="O-antigen_ligase-rel_domated"/>
</dbReference>
<comment type="subcellular location">
    <subcellularLocation>
        <location evidence="1">Membrane</location>
        <topology evidence="1">Multi-pass membrane protein</topology>
    </subcellularLocation>
</comment>
<feature type="transmembrane region" description="Helical" evidence="6">
    <location>
        <begin position="258"/>
        <end position="275"/>
    </location>
</feature>
<feature type="repeat" description="TPR" evidence="5">
    <location>
        <begin position="622"/>
        <end position="655"/>
    </location>
</feature>
<feature type="transmembrane region" description="Helical" evidence="6">
    <location>
        <begin position="206"/>
        <end position="223"/>
    </location>
</feature>
<evidence type="ECO:0000259" key="7">
    <source>
        <dbReference type="Pfam" id="PF04932"/>
    </source>
</evidence>
<proteinExistence type="predicted"/>
<dbReference type="InterPro" id="IPR019734">
    <property type="entry name" value="TPR_rpt"/>
</dbReference>
<dbReference type="Gene3D" id="1.25.40.10">
    <property type="entry name" value="Tetratricopeptide repeat domain"/>
    <property type="match status" value="1"/>
</dbReference>
<dbReference type="EMBL" id="MFDD01000012">
    <property type="protein sequence ID" value="OGE40327.1"/>
    <property type="molecule type" value="Genomic_DNA"/>
</dbReference>
<dbReference type="SMART" id="SM00028">
    <property type="entry name" value="TPR"/>
    <property type="match status" value="2"/>
</dbReference>
<keyword evidence="5" id="KW-0802">TPR repeat</keyword>
<feature type="transmembrane region" description="Helical" evidence="6">
    <location>
        <begin position="38"/>
        <end position="60"/>
    </location>
</feature>
<sequence length="756" mass="82328">MRKQLSAKLNALITLLLVVAVAIVPLVFAPFLTEFFEMPKVILLFALSLVLVGLWALSWVLEGKVLITRTPLDLPLLLLLVVIILSTLVSPIRDISFFGNLPRLHGSTLSWISYILLFFVATSHLRSAKQVKAVIYALLTSGTVIAGITILSYFGVYLISLSFTKFVNFTPTGSSFSTAALLVLLLPLPLLSLTSDGSESAAIRRILPKGIALFLTTLFAITLALVGDFSTYIAGFAALLIVSYANRKSGLISNLRKAIVPLVVFAVLVGLSYIPPTGKLKNPLMEKRVNFPREIQLPFQSSWKVAVSSFRDSPFWGTGPATFLFDFTFYKPVEHNNSNLWNVRFDTAHDEFLQTLATLGGLGLLSLIFLSGVVLTFAMTGIFKRIQDSSQEDHLTSALAVSAIVSIVLLALHTSTPVTLVTSLILLAMLMATHRSVSDKVEEITLGISASKVSSNTITGDILPIIIFIPVIGFLTYALWHLVPFVKADFHHRLALDAAATRGLDTYNNLVRAETLNPKSDLYRIDLAQTNFALANQIAQTKGPSEASPSGSLTDADKQNIQQLLSQAINEGRAAVTINKFNPQNWEVLGSIYRQISGVAENAFSFSLDAYGRAIDRDPLNPLLRLNVGGIYYSIKNYDLAIRFFTDAINLKQDFANAHYNLSVTLRDKGDLQNAISEAQTVIKLLDSKSQDYQAAADYLKDLEARVATGSAAAQTTTPPAAQETGALQKKSLPKVLDKELNKAPSIATPAAVKKP</sequence>
<dbReference type="Proteomes" id="UP000177328">
    <property type="component" value="Unassembled WGS sequence"/>
</dbReference>
<keyword evidence="4 6" id="KW-0472">Membrane</keyword>
<dbReference type="PANTHER" id="PTHR37422:SF13">
    <property type="entry name" value="LIPOPOLYSACCHARIDE BIOSYNTHESIS PROTEIN PA4999-RELATED"/>
    <property type="match status" value="1"/>
</dbReference>
<dbReference type="AlphaFoldDB" id="A0A1F5KHA7"/>
<dbReference type="PROSITE" id="PS50005">
    <property type="entry name" value="TPR"/>
    <property type="match status" value="1"/>
</dbReference>
<feature type="transmembrane region" description="Helical" evidence="6">
    <location>
        <begin position="229"/>
        <end position="246"/>
    </location>
</feature>
<feature type="transmembrane region" description="Helical" evidence="6">
    <location>
        <begin position="133"/>
        <end position="156"/>
    </location>
</feature>
<dbReference type="PANTHER" id="PTHR37422">
    <property type="entry name" value="TEICHURONIC ACID BIOSYNTHESIS PROTEIN TUAE"/>
    <property type="match status" value="1"/>
</dbReference>
<dbReference type="GO" id="GO:0016020">
    <property type="term" value="C:membrane"/>
    <property type="evidence" value="ECO:0007669"/>
    <property type="project" value="UniProtKB-SubCell"/>
</dbReference>
<evidence type="ECO:0000256" key="5">
    <source>
        <dbReference type="PROSITE-ProRule" id="PRU00339"/>
    </source>
</evidence>
<feature type="transmembrane region" description="Helical" evidence="6">
    <location>
        <begin position="395"/>
        <end position="412"/>
    </location>
</feature>
<accession>A0A1F5KHA7</accession>
<dbReference type="Pfam" id="PF04932">
    <property type="entry name" value="Wzy_C"/>
    <property type="match status" value="1"/>
</dbReference>
<feature type="transmembrane region" description="Helical" evidence="6">
    <location>
        <begin position="176"/>
        <end position="194"/>
    </location>
</feature>
<organism evidence="8 9">
    <name type="scientific">Candidatus Daviesbacteria bacterium RIFCSPHIGHO2_02_FULL_43_12</name>
    <dbReference type="NCBI Taxonomy" id="1797776"/>
    <lineage>
        <taxon>Bacteria</taxon>
        <taxon>Candidatus Daviesiibacteriota</taxon>
    </lineage>
</organism>
<protein>
    <recommendedName>
        <fullName evidence="7">O-antigen ligase-related domain-containing protein</fullName>
    </recommendedName>
</protein>
<keyword evidence="3 6" id="KW-1133">Transmembrane helix</keyword>
<evidence type="ECO:0000256" key="4">
    <source>
        <dbReference type="ARBA" id="ARBA00023136"/>
    </source>
</evidence>
<comment type="caution">
    <text evidence="8">The sequence shown here is derived from an EMBL/GenBank/DDBJ whole genome shotgun (WGS) entry which is preliminary data.</text>
</comment>
<dbReference type="InterPro" id="IPR051533">
    <property type="entry name" value="WaaL-like"/>
</dbReference>
<feature type="transmembrane region" description="Helical" evidence="6">
    <location>
        <begin position="362"/>
        <end position="383"/>
    </location>
</feature>
<reference evidence="8 9" key="1">
    <citation type="journal article" date="2016" name="Nat. Commun.">
        <title>Thousands of microbial genomes shed light on interconnected biogeochemical processes in an aquifer system.</title>
        <authorList>
            <person name="Anantharaman K."/>
            <person name="Brown C.T."/>
            <person name="Hug L.A."/>
            <person name="Sharon I."/>
            <person name="Castelle C.J."/>
            <person name="Probst A.J."/>
            <person name="Thomas B.C."/>
            <person name="Singh A."/>
            <person name="Wilkins M.J."/>
            <person name="Karaoz U."/>
            <person name="Brodie E.L."/>
            <person name="Williams K.H."/>
            <person name="Hubbard S.S."/>
            <person name="Banfield J.F."/>
        </authorList>
    </citation>
    <scope>NUCLEOTIDE SEQUENCE [LARGE SCALE GENOMIC DNA]</scope>
</reference>
<dbReference type="InterPro" id="IPR011990">
    <property type="entry name" value="TPR-like_helical_dom_sf"/>
</dbReference>
<feature type="domain" description="O-antigen ligase-related" evidence="7">
    <location>
        <begin position="231"/>
        <end position="367"/>
    </location>
</feature>
<feature type="transmembrane region" description="Helical" evidence="6">
    <location>
        <begin position="104"/>
        <end position="121"/>
    </location>
</feature>
<evidence type="ECO:0000313" key="9">
    <source>
        <dbReference type="Proteomes" id="UP000177328"/>
    </source>
</evidence>
<evidence type="ECO:0000256" key="1">
    <source>
        <dbReference type="ARBA" id="ARBA00004141"/>
    </source>
</evidence>
<evidence type="ECO:0000256" key="3">
    <source>
        <dbReference type="ARBA" id="ARBA00022989"/>
    </source>
</evidence>
<evidence type="ECO:0000256" key="6">
    <source>
        <dbReference type="SAM" id="Phobius"/>
    </source>
</evidence>
<feature type="transmembrane region" description="Helical" evidence="6">
    <location>
        <begin position="72"/>
        <end position="92"/>
    </location>
</feature>
<feature type="transmembrane region" description="Helical" evidence="6">
    <location>
        <begin position="12"/>
        <end position="32"/>
    </location>
</feature>
<feature type="transmembrane region" description="Helical" evidence="6">
    <location>
        <begin position="458"/>
        <end position="480"/>
    </location>
</feature>
<evidence type="ECO:0000313" key="8">
    <source>
        <dbReference type="EMBL" id="OGE40327.1"/>
    </source>
</evidence>